<gene>
    <name evidence="2" type="ORF">PHMEG_00039540</name>
</gene>
<organism evidence="2 3">
    <name type="scientific">Phytophthora megakarya</name>
    <dbReference type="NCBI Taxonomy" id="4795"/>
    <lineage>
        <taxon>Eukaryota</taxon>
        <taxon>Sar</taxon>
        <taxon>Stramenopiles</taxon>
        <taxon>Oomycota</taxon>
        <taxon>Peronosporomycetes</taxon>
        <taxon>Peronosporales</taxon>
        <taxon>Peronosporaceae</taxon>
        <taxon>Phytophthora</taxon>
    </lineage>
</organism>
<sequence>MVRVPGTSDCSGFHLEPQEEVQVKTEQGIKMSPDTKSTTTSLNARSADRQSARRNSGTFGIAGSRNITVQMLWIRSVTNDECTIWDGACSQ</sequence>
<evidence type="ECO:0000313" key="2">
    <source>
        <dbReference type="EMBL" id="OWY91751.1"/>
    </source>
</evidence>
<dbReference type="AlphaFoldDB" id="A0A225UFP3"/>
<protein>
    <submittedName>
        <fullName evidence="2">Uncharacterized protein</fullName>
    </submittedName>
</protein>
<feature type="region of interest" description="Disordered" evidence="1">
    <location>
        <begin position="1"/>
        <end position="57"/>
    </location>
</feature>
<feature type="compositionally biased region" description="Polar residues" evidence="1">
    <location>
        <begin position="34"/>
        <end position="44"/>
    </location>
</feature>
<evidence type="ECO:0000256" key="1">
    <source>
        <dbReference type="SAM" id="MobiDB-lite"/>
    </source>
</evidence>
<comment type="caution">
    <text evidence="2">The sequence shown here is derived from an EMBL/GenBank/DDBJ whole genome shotgun (WGS) entry which is preliminary data.</text>
</comment>
<keyword evidence="3" id="KW-1185">Reference proteome</keyword>
<reference evidence="3" key="1">
    <citation type="submission" date="2017-03" db="EMBL/GenBank/DDBJ databases">
        <title>Phytopthora megakarya and P. palmivora, two closely related causual agents of cacao black pod achieved similar genome size and gene model numbers by different mechanisms.</title>
        <authorList>
            <person name="Ali S."/>
            <person name="Shao J."/>
            <person name="Larry D.J."/>
            <person name="Kronmiller B."/>
            <person name="Shen D."/>
            <person name="Strem M.D."/>
            <person name="Melnick R.L."/>
            <person name="Guiltinan M.J."/>
            <person name="Tyler B.M."/>
            <person name="Meinhardt L.W."/>
            <person name="Bailey B.A."/>
        </authorList>
    </citation>
    <scope>NUCLEOTIDE SEQUENCE [LARGE SCALE GENOMIC DNA]</scope>
    <source>
        <strain evidence="3">zdho120</strain>
    </source>
</reference>
<accession>A0A225UFP3</accession>
<evidence type="ECO:0000313" key="3">
    <source>
        <dbReference type="Proteomes" id="UP000198211"/>
    </source>
</evidence>
<dbReference type="EMBL" id="NBNE01019575">
    <property type="protein sequence ID" value="OWY91751.1"/>
    <property type="molecule type" value="Genomic_DNA"/>
</dbReference>
<dbReference type="Proteomes" id="UP000198211">
    <property type="component" value="Unassembled WGS sequence"/>
</dbReference>
<name>A0A225UFP3_9STRA</name>
<proteinExistence type="predicted"/>